<feature type="domain" description="Translation initiation factor 5A C-terminal" evidence="6">
    <location>
        <begin position="1206"/>
        <end position="1275"/>
    </location>
</feature>
<dbReference type="SUPFAM" id="SSF50104">
    <property type="entry name" value="Translation proteins SH3-like domain"/>
    <property type="match status" value="1"/>
</dbReference>
<evidence type="ECO:0000259" key="6">
    <source>
        <dbReference type="SMART" id="SM01376"/>
    </source>
</evidence>
<evidence type="ECO:0000256" key="4">
    <source>
        <dbReference type="ARBA" id="ARBA00023071"/>
    </source>
</evidence>
<dbReference type="Gene3D" id="2.40.50.140">
    <property type="entry name" value="Nucleic acid-binding proteins"/>
    <property type="match status" value="1"/>
</dbReference>
<dbReference type="GO" id="GO:0003746">
    <property type="term" value="F:translation elongation factor activity"/>
    <property type="evidence" value="ECO:0007669"/>
    <property type="project" value="InterPro"/>
</dbReference>
<dbReference type="InterPro" id="IPR001884">
    <property type="entry name" value="IF5A-like"/>
</dbReference>
<evidence type="ECO:0000313" key="8">
    <source>
        <dbReference type="Proteomes" id="UP001222027"/>
    </source>
</evidence>
<keyword evidence="2" id="KW-0396">Initiation factor</keyword>
<evidence type="ECO:0000256" key="1">
    <source>
        <dbReference type="ARBA" id="ARBA00006016"/>
    </source>
</evidence>
<dbReference type="Gene3D" id="2.30.30.30">
    <property type="match status" value="1"/>
</dbReference>
<dbReference type="InterPro" id="IPR019769">
    <property type="entry name" value="Trans_elong_IF5A_hypusine_site"/>
</dbReference>
<comment type="similarity">
    <text evidence="1">Belongs to the eIF-5A family.</text>
</comment>
<dbReference type="InterPro" id="IPR048670">
    <property type="entry name" value="IF5A-like_N"/>
</dbReference>
<dbReference type="Pfam" id="PF21485">
    <property type="entry name" value="IF5A-like_N"/>
    <property type="match status" value="1"/>
</dbReference>
<comment type="caution">
    <text evidence="7">The sequence shown here is derived from an EMBL/GenBank/DDBJ whole genome shotgun (WGS) entry which is preliminary data.</text>
</comment>
<dbReference type="GO" id="GO:0003723">
    <property type="term" value="F:RNA binding"/>
    <property type="evidence" value="ECO:0007669"/>
    <property type="project" value="InterPro"/>
</dbReference>
<dbReference type="FunFam" id="2.30.30.30:FF:000012">
    <property type="entry name" value="Eukaryotic translation initiation factor 5A"/>
    <property type="match status" value="1"/>
</dbReference>
<dbReference type="PANTHER" id="PTHR33167:SF4">
    <property type="entry name" value="TRANSCRIPTION FACTOR, PUTATIVE (DUF863)-RELATED"/>
    <property type="match status" value="1"/>
</dbReference>
<evidence type="ECO:0000256" key="5">
    <source>
        <dbReference type="SAM" id="MobiDB-lite"/>
    </source>
</evidence>
<sequence>MSSSLGPQSWISVFSEDDGDGAVGIRPGDLSLLQQHFNDLYDGRENMGCPKLNLGVIPKWSVTATNLSLVSDTHPSLPPIPLHWLHTTLPPFRLLLLPLWSLLFISGTHHPFVGHKSSFAVPFLPKPIARLFFWILSAAIVTVTRMGTKVQYKSYLSGYHPITDLDEDTNFSWSPFCEDKSFSWQLCNDIKPRTISSWSKYDKETLKQTMLEHEATFQNQVYELHRLYRIQRELMYEIKRKQLNGFSGPTQTSQSNGDAKRASFNFLKEAVTQCSSILTANGGCVGDDRPFDAKLKMFPKAMLDLHLPAEVYIKNEGREKQDRENIGESCAMAVEILNINRAVETENDVMSTLEVPLFGISALKSNLHLKNDLPIHSLVDLNEPIKDSCEKGAISSSSCERKIAVNFLDSGLFSAKYPMSSEAIKLKLDKSQESHFRDQNQTQTWFGEKTTYTRIQDFVNSEHPGCTASQVISPLLVDSSFSHATATSPLASSWRNPSKGIHHIPVEAQALQCSSRPSVLNGQSINCNAHKQRNSIGRDKLQHIGDLQQHLRVGNRSSYVNGFYHGSQMYSFSLNGTHLSPSNLEKPNLNKNGDSPPYGNSEIYEPHKCLKDLQFADLKYAKDSNLYEGILVGVQDVVADEQNLARKHDESSKGSIWLREQPSCNDSADTKKGCDSQLDLRFIENCSHSPELLGQDVKDKDSSICVLKHSMSSFDIKESRIQRSAVTEINRPDNSKWIFYCTSSVSYNGQSLVDNAKGNRECKAVRNCIPISRNDINLNSELMPIDDVSADVETQTPLPLSLPMVARKPSNKIDLEATADEMKDKNIFHGVEIIDMNHPVTPAETSKEKISSHDTWMRLAADTILSLSVDVHTHLGDVTCYPSAPLPCDSLHLLAKVITMNAEIAGQSDGSRYDRCEALDNDVFDVFEYMTLKLEEVKTDDSCCKQCQNNKQNDEGKSMASLLFTRPRRGQARKRRQRRDFQKDILPSLASLSRHEVMEDLQALGGKIRASKSRQTSSTRRSTSSSKSSVQLRGRWQQPRSLAINVTKDHDCPPQLQPIHTELEIDGLNRRLGTEPPPPPRLRYLSRFPLDPSPASSPRLSLGIFVPLPLPRRRQIPLRGIMSDEEHHFESKADAGASKTYPQQAGTIRKNGYIVIKGRPCKVVEVSTSKTGKHGHAKCHFVAIDIFNGKKLEDIVPSSHNCDVPHVTRTDYQLIDISEDGFVSLLTENGNTKDDLRLPTDESLLAQIKDGFSEGKDLVVSVMCSMGEEQICALKDIGPKYFSGSGCATTLDCK</sequence>
<feature type="region of interest" description="Disordered" evidence="5">
    <location>
        <begin position="958"/>
        <end position="982"/>
    </location>
</feature>
<dbReference type="Pfam" id="PF01287">
    <property type="entry name" value="eIF-5a"/>
    <property type="match status" value="1"/>
</dbReference>
<dbReference type="GO" id="GO:0045905">
    <property type="term" value="P:positive regulation of translational termination"/>
    <property type="evidence" value="ECO:0007669"/>
    <property type="project" value="InterPro"/>
</dbReference>
<keyword evidence="3" id="KW-0648">Protein biosynthesis</keyword>
<dbReference type="InterPro" id="IPR014722">
    <property type="entry name" value="Rib_uL2_dom2"/>
</dbReference>
<gene>
    <name evidence="7" type="ORF">OPV22_015527</name>
</gene>
<dbReference type="PROSITE" id="PS00302">
    <property type="entry name" value="IF5A_HYPUSINE"/>
    <property type="match status" value="1"/>
</dbReference>
<protein>
    <recommendedName>
        <fullName evidence="6">Translation initiation factor 5A C-terminal domain-containing protein</fullName>
    </recommendedName>
</protein>
<dbReference type="InterPro" id="IPR012340">
    <property type="entry name" value="NA-bd_OB-fold"/>
</dbReference>
<feature type="region of interest" description="Disordered" evidence="5">
    <location>
        <begin position="1004"/>
        <end position="1037"/>
    </location>
</feature>
<evidence type="ECO:0000256" key="2">
    <source>
        <dbReference type="ARBA" id="ARBA00022540"/>
    </source>
</evidence>
<evidence type="ECO:0000256" key="3">
    <source>
        <dbReference type="ARBA" id="ARBA00022917"/>
    </source>
</evidence>
<dbReference type="GO" id="GO:0045901">
    <property type="term" value="P:positive regulation of translational elongation"/>
    <property type="evidence" value="ECO:0007669"/>
    <property type="project" value="InterPro"/>
</dbReference>
<dbReference type="EMBL" id="JAQQAF010000004">
    <property type="protein sequence ID" value="KAJ8493806.1"/>
    <property type="molecule type" value="Genomic_DNA"/>
</dbReference>
<dbReference type="InterPro" id="IPR008581">
    <property type="entry name" value="DUF863_pln"/>
</dbReference>
<dbReference type="SMART" id="SM01376">
    <property type="entry name" value="eIF-5a"/>
    <property type="match status" value="1"/>
</dbReference>
<dbReference type="Proteomes" id="UP001222027">
    <property type="component" value="Unassembled WGS sequence"/>
</dbReference>
<keyword evidence="8" id="KW-1185">Reference proteome</keyword>
<dbReference type="CDD" id="cd04468">
    <property type="entry name" value="S1_eIF5A"/>
    <property type="match status" value="1"/>
</dbReference>
<name>A0AAV8R8G5_ENSVE</name>
<evidence type="ECO:0000313" key="7">
    <source>
        <dbReference type="EMBL" id="KAJ8493806.1"/>
    </source>
</evidence>
<dbReference type="FunFam" id="2.40.50.140:FF:000034">
    <property type="entry name" value="Eukaryotic translation initiation factor 5A"/>
    <property type="match status" value="1"/>
</dbReference>
<dbReference type="NCBIfam" id="TIGR00037">
    <property type="entry name" value="eIF_5A"/>
    <property type="match status" value="1"/>
</dbReference>
<dbReference type="InterPro" id="IPR008991">
    <property type="entry name" value="Translation_prot_SH3-like_sf"/>
</dbReference>
<feature type="compositionally biased region" description="Basic residues" evidence="5">
    <location>
        <begin position="966"/>
        <end position="978"/>
    </location>
</feature>
<organism evidence="7 8">
    <name type="scientific">Ensete ventricosum</name>
    <name type="common">Abyssinian banana</name>
    <name type="synonym">Musa ensete</name>
    <dbReference type="NCBI Taxonomy" id="4639"/>
    <lineage>
        <taxon>Eukaryota</taxon>
        <taxon>Viridiplantae</taxon>
        <taxon>Streptophyta</taxon>
        <taxon>Embryophyta</taxon>
        <taxon>Tracheophyta</taxon>
        <taxon>Spermatophyta</taxon>
        <taxon>Magnoliopsida</taxon>
        <taxon>Liliopsida</taxon>
        <taxon>Zingiberales</taxon>
        <taxon>Musaceae</taxon>
        <taxon>Ensete</taxon>
    </lineage>
</organism>
<feature type="compositionally biased region" description="Low complexity" evidence="5">
    <location>
        <begin position="1013"/>
        <end position="1029"/>
    </location>
</feature>
<reference evidence="7 8" key="1">
    <citation type="submission" date="2022-12" db="EMBL/GenBank/DDBJ databases">
        <title>Chromosome-scale assembly of the Ensete ventricosum genome.</title>
        <authorList>
            <person name="Dussert Y."/>
            <person name="Stocks J."/>
            <person name="Wendawek A."/>
            <person name="Woldeyes F."/>
            <person name="Nichols R.A."/>
            <person name="Borrell J.S."/>
        </authorList>
    </citation>
    <scope>NUCLEOTIDE SEQUENCE [LARGE SCALE GENOMIC DNA]</scope>
    <source>
        <strain evidence="8">cv. Maze</strain>
        <tissue evidence="7">Seeds</tissue>
    </source>
</reference>
<dbReference type="GO" id="GO:0003743">
    <property type="term" value="F:translation initiation factor activity"/>
    <property type="evidence" value="ECO:0007669"/>
    <property type="project" value="UniProtKB-KW"/>
</dbReference>
<accession>A0AAV8R8G5</accession>
<dbReference type="SUPFAM" id="SSF50249">
    <property type="entry name" value="Nucleic acid-binding proteins"/>
    <property type="match status" value="1"/>
</dbReference>
<dbReference type="InterPro" id="IPR020189">
    <property type="entry name" value="IF5A_C"/>
</dbReference>
<dbReference type="Pfam" id="PF05904">
    <property type="entry name" value="DUF863"/>
    <property type="match status" value="3"/>
</dbReference>
<proteinExistence type="inferred from homology"/>
<keyword evidence="4" id="KW-0385">Hypusine</keyword>
<dbReference type="GO" id="GO:0043022">
    <property type="term" value="F:ribosome binding"/>
    <property type="evidence" value="ECO:0007669"/>
    <property type="project" value="InterPro"/>
</dbReference>
<dbReference type="PANTHER" id="PTHR33167">
    <property type="entry name" value="TRANSCRIPTION FACTOR, PUTATIVE (DUF863)-RELATED"/>
    <property type="match status" value="1"/>
</dbReference>